<sequence>MLATLRPSLADTSGDMEQEITWRRGKYPKQDAALEERWVTYNRANPRSETKTVQRGLNDCDIHYINLAKREDRRQQIEKEFAKAGISHYARFEARENERGSIGCAQSHRDLIASVTPHPDRLTMVCEDDCEFLASRAEIDAAINAFANDERLSVLCLAYAAKNGIGISDLLAISSNLKTTACYIFKPAVADDLRDCFDESFHRLSQGERDKTAAIDVRWRDLQAKYFFALPIKRALRQRRSYSDIVNRKVFYRV</sequence>
<dbReference type="STRING" id="1123755.SAMN05444714_0006"/>
<keyword evidence="2" id="KW-1185">Reference proteome</keyword>
<keyword evidence="1" id="KW-0808">Transferase</keyword>
<name>A0A1I6KZ77_9RHOB</name>
<protein>
    <submittedName>
        <fullName evidence="1">Glycosyl transferase, family 25</fullName>
    </submittedName>
</protein>
<dbReference type="EMBL" id="FOZM01000001">
    <property type="protein sequence ID" value="SFR96553.1"/>
    <property type="molecule type" value="Genomic_DNA"/>
</dbReference>
<accession>A0A1I6KZ77</accession>
<dbReference type="GO" id="GO:0016740">
    <property type="term" value="F:transferase activity"/>
    <property type="evidence" value="ECO:0007669"/>
    <property type="project" value="UniProtKB-KW"/>
</dbReference>
<organism evidence="1 2">
    <name type="scientific">Yoonia litorea</name>
    <dbReference type="NCBI Taxonomy" id="1123755"/>
    <lineage>
        <taxon>Bacteria</taxon>
        <taxon>Pseudomonadati</taxon>
        <taxon>Pseudomonadota</taxon>
        <taxon>Alphaproteobacteria</taxon>
        <taxon>Rhodobacterales</taxon>
        <taxon>Paracoccaceae</taxon>
        <taxon>Yoonia</taxon>
    </lineage>
</organism>
<dbReference type="Proteomes" id="UP000198926">
    <property type="component" value="Unassembled WGS sequence"/>
</dbReference>
<reference evidence="1 2" key="1">
    <citation type="submission" date="2016-10" db="EMBL/GenBank/DDBJ databases">
        <authorList>
            <person name="de Groot N.N."/>
        </authorList>
    </citation>
    <scope>NUCLEOTIDE SEQUENCE [LARGE SCALE GENOMIC DNA]</scope>
    <source>
        <strain evidence="1 2">DSM 29433</strain>
    </source>
</reference>
<evidence type="ECO:0000313" key="1">
    <source>
        <dbReference type="EMBL" id="SFR96553.1"/>
    </source>
</evidence>
<gene>
    <name evidence="1" type="ORF">SAMN05444714_0006</name>
</gene>
<proteinExistence type="predicted"/>
<dbReference type="AlphaFoldDB" id="A0A1I6KZ77"/>
<evidence type="ECO:0000313" key="2">
    <source>
        <dbReference type="Proteomes" id="UP000198926"/>
    </source>
</evidence>